<proteinExistence type="predicted"/>
<dbReference type="VEuPathDB" id="FungiDB:H257_18512"/>
<reference evidence="3 4" key="1">
    <citation type="submission" date="2018-08" db="EMBL/GenBank/DDBJ databases">
        <title>Aphanomyces genome sequencing and annotation.</title>
        <authorList>
            <person name="Minardi D."/>
            <person name="Oidtmann B."/>
            <person name="Van Der Giezen M."/>
            <person name="Studholme D.J."/>
        </authorList>
    </citation>
    <scope>NUCLEOTIDE SEQUENCE [LARGE SCALE GENOMIC DNA]</scope>
    <source>
        <strain evidence="3 4">Sv</strain>
    </source>
</reference>
<feature type="compositionally biased region" description="Polar residues" evidence="2">
    <location>
        <begin position="1"/>
        <end position="10"/>
    </location>
</feature>
<dbReference type="Proteomes" id="UP000285712">
    <property type="component" value="Unassembled WGS sequence"/>
</dbReference>
<keyword evidence="1" id="KW-0175">Coiled coil</keyword>
<evidence type="ECO:0000256" key="1">
    <source>
        <dbReference type="SAM" id="Coils"/>
    </source>
</evidence>
<organism evidence="3 4">
    <name type="scientific">Aphanomyces astaci</name>
    <name type="common">Crayfish plague agent</name>
    <dbReference type="NCBI Taxonomy" id="112090"/>
    <lineage>
        <taxon>Eukaryota</taxon>
        <taxon>Sar</taxon>
        <taxon>Stramenopiles</taxon>
        <taxon>Oomycota</taxon>
        <taxon>Saprolegniomycetes</taxon>
        <taxon>Saprolegniales</taxon>
        <taxon>Verrucalvaceae</taxon>
        <taxon>Aphanomyces</taxon>
    </lineage>
</organism>
<feature type="non-terminal residue" evidence="3">
    <location>
        <position position="289"/>
    </location>
</feature>
<dbReference type="AlphaFoldDB" id="A0A418CVG5"/>
<evidence type="ECO:0000313" key="3">
    <source>
        <dbReference type="EMBL" id="RHY85926.1"/>
    </source>
</evidence>
<protein>
    <submittedName>
        <fullName evidence="3">Uncharacterized protein</fullName>
    </submittedName>
</protein>
<dbReference type="VEuPathDB" id="FungiDB:H257_18677"/>
<evidence type="ECO:0000256" key="2">
    <source>
        <dbReference type="SAM" id="MobiDB-lite"/>
    </source>
</evidence>
<comment type="caution">
    <text evidence="3">The sequence shown here is derived from an EMBL/GenBank/DDBJ whole genome shotgun (WGS) entry which is preliminary data.</text>
</comment>
<accession>A0A418CVG5</accession>
<sequence length="289" mass="33077">MASAATSTALNYPYRPIHKQQHLSPPTASPPPLTREEMGWQTLKDPRTLRPTALKSKAPKPRFKLNKTQKREFGWNTSDPQDEIRIMKAILIREGLVSKLKGTMHQIRLGDHSVLSCDGNSVLTLLLQTRDSSLAVIEAMVRWFQCCGNIKRAQDSLLELSQDLMLSKRKIDNQMHLLQQSAVETEMLKLSLEEEKIATSKLDRVVKITVAELNDVNEKMRGHKKMVEDVDVERNKLQEEKRKIAFIMMDKSKTLDREIDLNEQLTKQLQSMEAELAKTTDAKTKLYAE</sequence>
<dbReference type="EMBL" id="QUTG01005289">
    <property type="protein sequence ID" value="RHY85926.1"/>
    <property type="molecule type" value="Genomic_DNA"/>
</dbReference>
<evidence type="ECO:0000313" key="4">
    <source>
        <dbReference type="Proteomes" id="UP000285712"/>
    </source>
</evidence>
<name>A0A418CVG5_APHAT</name>
<feature type="region of interest" description="Disordered" evidence="2">
    <location>
        <begin position="1"/>
        <end position="38"/>
    </location>
</feature>
<gene>
    <name evidence="3" type="ORF">DYB35_012511</name>
</gene>
<feature type="coiled-coil region" evidence="1">
    <location>
        <begin position="220"/>
        <end position="289"/>
    </location>
</feature>